<dbReference type="InterPro" id="IPR000620">
    <property type="entry name" value="EamA_dom"/>
</dbReference>
<dbReference type="Proteomes" id="UP000034137">
    <property type="component" value="Unassembled WGS sequence"/>
</dbReference>
<gene>
    <name evidence="3" type="ORF">UT64_C0032G0011</name>
</gene>
<reference evidence="3 4" key="1">
    <citation type="journal article" date="2015" name="Nature">
        <title>rRNA introns, odd ribosomes, and small enigmatic genomes across a large radiation of phyla.</title>
        <authorList>
            <person name="Brown C.T."/>
            <person name="Hug L.A."/>
            <person name="Thomas B.C."/>
            <person name="Sharon I."/>
            <person name="Castelle C.J."/>
            <person name="Singh A."/>
            <person name="Wilkins M.J."/>
            <person name="Williams K.H."/>
            <person name="Banfield J.F."/>
        </authorList>
    </citation>
    <scope>NUCLEOTIDE SEQUENCE [LARGE SCALE GENOMIC DNA]</scope>
</reference>
<sequence>MLTIIFWYKALHQSEATRVVPIVGVLTPIFTLLLSVIFLNENLSQKHFISFSVLMIGGALISVKQTKVYIFSSVINRARDLLGKVHVRYLPTQCFAAYYVLIKYIYSHEPFLGSFVWSRLGTFIGVLLILLVPSWRESIAEHQQNAEKKTNIYFFLGVRIIAAAAFIMLNWAISLGNVAMVNVLQGAQYLFLIIFVLILSAKFPSIYKEELGRGVILQKIAGVIFVSWGLYILIS</sequence>
<feature type="transmembrane region" description="Helical" evidence="1">
    <location>
        <begin position="179"/>
        <end position="199"/>
    </location>
</feature>
<keyword evidence="1" id="KW-0812">Transmembrane</keyword>
<comment type="caution">
    <text evidence="3">The sequence shown here is derived from an EMBL/GenBank/DDBJ whole genome shotgun (WGS) entry which is preliminary data.</text>
</comment>
<feature type="transmembrane region" description="Helical" evidence="1">
    <location>
        <begin position="112"/>
        <end position="132"/>
    </location>
</feature>
<feature type="transmembrane region" description="Helical" evidence="1">
    <location>
        <begin position="87"/>
        <end position="106"/>
    </location>
</feature>
<organism evidence="3 4">
    <name type="scientific">Candidatus Falkowbacteria bacterium GW2011_GWF2_39_8</name>
    <dbReference type="NCBI Taxonomy" id="1618642"/>
    <lineage>
        <taxon>Bacteria</taxon>
        <taxon>Candidatus Falkowiibacteriota</taxon>
    </lineage>
</organism>
<protein>
    <recommendedName>
        <fullName evidence="2">EamA domain-containing protein</fullName>
    </recommendedName>
</protein>
<evidence type="ECO:0000313" key="3">
    <source>
        <dbReference type="EMBL" id="KKR32497.1"/>
    </source>
</evidence>
<dbReference type="InterPro" id="IPR037185">
    <property type="entry name" value="EmrE-like"/>
</dbReference>
<dbReference type="SUPFAM" id="SSF103481">
    <property type="entry name" value="Multidrug resistance efflux transporter EmrE"/>
    <property type="match status" value="1"/>
</dbReference>
<dbReference type="EMBL" id="LBXO01000032">
    <property type="protein sequence ID" value="KKR32497.1"/>
    <property type="molecule type" value="Genomic_DNA"/>
</dbReference>
<accession>A0A0G0T3T1</accession>
<keyword evidence="1" id="KW-1133">Transmembrane helix</keyword>
<evidence type="ECO:0000313" key="4">
    <source>
        <dbReference type="Proteomes" id="UP000034137"/>
    </source>
</evidence>
<feature type="transmembrane region" description="Helical" evidence="1">
    <location>
        <begin position="211"/>
        <end position="234"/>
    </location>
</feature>
<dbReference type="Gene3D" id="1.10.3730.20">
    <property type="match status" value="1"/>
</dbReference>
<keyword evidence="1" id="KW-0472">Membrane</keyword>
<feature type="domain" description="EamA" evidence="2">
    <location>
        <begin position="2"/>
        <end position="62"/>
    </location>
</feature>
<feature type="transmembrane region" description="Helical" evidence="1">
    <location>
        <begin position="45"/>
        <end position="63"/>
    </location>
</feature>
<evidence type="ECO:0000259" key="2">
    <source>
        <dbReference type="Pfam" id="PF00892"/>
    </source>
</evidence>
<dbReference type="PATRIC" id="fig|1618642.3.peg.634"/>
<dbReference type="Pfam" id="PF00892">
    <property type="entry name" value="EamA"/>
    <property type="match status" value="1"/>
</dbReference>
<evidence type="ECO:0000256" key="1">
    <source>
        <dbReference type="SAM" id="Phobius"/>
    </source>
</evidence>
<feature type="transmembrane region" description="Helical" evidence="1">
    <location>
        <begin position="152"/>
        <end position="173"/>
    </location>
</feature>
<dbReference type="GO" id="GO:0016020">
    <property type="term" value="C:membrane"/>
    <property type="evidence" value="ECO:0007669"/>
    <property type="project" value="InterPro"/>
</dbReference>
<feature type="transmembrane region" description="Helical" evidence="1">
    <location>
        <begin position="20"/>
        <end position="39"/>
    </location>
</feature>
<dbReference type="AlphaFoldDB" id="A0A0G0T3T1"/>
<proteinExistence type="predicted"/>
<name>A0A0G0T3T1_9BACT</name>